<dbReference type="InterPro" id="IPR036909">
    <property type="entry name" value="Cyt_c-like_dom_sf"/>
</dbReference>
<dbReference type="EMBL" id="AUPZ01000005">
    <property type="protein sequence ID" value="EQB39749.1"/>
    <property type="molecule type" value="Genomic_DNA"/>
</dbReference>
<protein>
    <recommendedName>
        <fullName evidence="3">Cytochrome C</fullName>
    </recommendedName>
</protein>
<dbReference type="STRING" id="1172190.M947_04025"/>
<sequence>MIKSLMIGFIFLSGSLFANESLYSSSVKNLYTSPDGKRSEGRLLPTSEVKILEKKDGKVKVEIEGFMREGVSSAVYFTTGKRILIAGLSKKAKFDIKTISTSKDKDGVKWSKVALTAYTVNDNLTEDLSSLYKNAEAIYKDNCSICHPAHPNNEYTSNQWPSMIKSMSNRTAMTKEDVYLVTQFLQKHSKDIGEK</sequence>
<comment type="caution">
    <text evidence="1">The sequence shown here is derived from an EMBL/GenBank/DDBJ whole genome shotgun (WGS) entry which is preliminary data.</text>
</comment>
<proteinExistence type="predicted"/>
<evidence type="ECO:0000313" key="1">
    <source>
        <dbReference type="EMBL" id="EQB39749.1"/>
    </source>
</evidence>
<dbReference type="GO" id="GO:0020037">
    <property type="term" value="F:heme binding"/>
    <property type="evidence" value="ECO:0007669"/>
    <property type="project" value="InterPro"/>
</dbReference>
<name>T0KRZ2_9BACT</name>
<dbReference type="AlphaFoldDB" id="T0KRZ2"/>
<dbReference type="OrthoDB" id="196859at2"/>
<keyword evidence="2" id="KW-1185">Reference proteome</keyword>
<gene>
    <name evidence="1" type="ORF">M947_04025</name>
</gene>
<dbReference type="PATRIC" id="fig|1172190.3.peg.781"/>
<dbReference type="SUPFAM" id="SSF46626">
    <property type="entry name" value="Cytochrome c"/>
    <property type="match status" value="1"/>
</dbReference>
<dbReference type="eggNOG" id="COG3005">
    <property type="taxonomic scope" value="Bacteria"/>
</dbReference>
<accession>T0KRZ2</accession>
<evidence type="ECO:0008006" key="3">
    <source>
        <dbReference type="Google" id="ProtNLM"/>
    </source>
</evidence>
<reference evidence="1 2" key="1">
    <citation type="submission" date="2013-07" db="EMBL/GenBank/DDBJ databases">
        <title>Sulfurimonas hongkongensis AST-10 Genome Sequencing.</title>
        <authorList>
            <person name="Cai L."/>
            <person name="Zhang T."/>
        </authorList>
    </citation>
    <scope>NUCLEOTIDE SEQUENCE [LARGE SCALE GENOMIC DNA]</scope>
    <source>
        <strain evidence="1 2">AST-10</strain>
    </source>
</reference>
<organism evidence="1 2">
    <name type="scientific">Sulfurimonas hongkongensis</name>
    <dbReference type="NCBI Taxonomy" id="1172190"/>
    <lineage>
        <taxon>Bacteria</taxon>
        <taxon>Pseudomonadati</taxon>
        <taxon>Campylobacterota</taxon>
        <taxon>Epsilonproteobacteria</taxon>
        <taxon>Campylobacterales</taxon>
        <taxon>Sulfurimonadaceae</taxon>
        <taxon>Sulfurimonas</taxon>
    </lineage>
</organism>
<evidence type="ECO:0000313" key="2">
    <source>
        <dbReference type="Proteomes" id="UP000015520"/>
    </source>
</evidence>
<dbReference type="Proteomes" id="UP000015520">
    <property type="component" value="Unassembled WGS sequence"/>
</dbReference>
<dbReference type="RefSeq" id="WP_021287076.1">
    <property type="nucleotide sequence ID" value="NZ_AUPZ01000005.1"/>
</dbReference>
<dbReference type="GO" id="GO:0009055">
    <property type="term" value="F:electron transfer activity"/>
    <property type="evidence" value="ECO:0007669"/>
    <property type="project" value="InterPro"/>
</dbReference>